<reference evidence="1" key="1">
    <citation type="submission" date="2023-02" db="EMBL/GenBank/DDBJ databases">
        <title>Description and genomic characterization of Salipiger bruguierae sp. nov., isolated from the sediment of mangrove plant Bruguiera sexangula.</title>
        <authorList>
            <person name="Long M."/>
        </authorList>
    </citation>
    <scope>NUCLEOTIDE SEQUENCE</scope>
    <source>
        <strain evidence="1">H15</strain>
    </source>
</reference>
<dbReference type="RefSeq" id="WP_353475503.1">
    <property type="nucleotide sequence ID" value="NZ_CP123385.1"/>
</dbReference>
<accession>A0AAU8AR38</accession>
<protein>
    <submittedName>
        <fullName evidence="1">Uncharacterized protein</fullName>
    </submittedName>
</protein>
<dbReference type="EMBL" id="CP123385">
    <property type="protein sequence ID" value="XCC96608.1"/>
    <property type="molecule type" value="Genomic_DNA"/>
</dbReference>
<dbReference type="AlphaFoldDB" id="A0AAU8AR38"/>
<evidence type="ECO:0000313" key="1">
    <source>
        <dbReference type="EMBL" id="XCC96608.1"/>
    </source>
</evidence>
<organism evidence="1">
    <name type="scientific">Alloyangia sp. H15</name>
    <dbReference type="NCBI Taxonomy" id="3029062"/>
    <lineage>
        <taxon>Bacteria</taxon>
        <taxon>Pseudomonadati</taxon>
        <taxon>Pseudomonadota</taxon>
        <taxon>Alphaproteobacteria</taxon>
        <taxon>Rhodobacterales</taxon>
        <taxon>Roseobacteraceae</taxon>
        <taxon>Alloyangia</taxon>
    </lineage>
</organism>
<proteinExistence type="predicted"/>
<name>A0AAU8AR38_9RHOB</name>
<gene>
    <name evidence="1" type="ORF">PVT71_18235</name>
</gene>
<sequence>MNIYWNPIVPAMNDFRRITSLQRRGDVLTVNGEALDFAQLGAGGALPAEAIEGGLFFGMIERDETGVLSLTLNLPHAARSDFFPEPVLDAPDGEIDVPPFALPLDQLEGAQ</sequence>